<dbReference type="GO" id="GO:0008168">
    <property type="term" value="F:methyltransferase activity"/>
    <property type="evidence" value="ECO:0007669"/>
    <property type="project" value="UniProtKB-KW"/>
</dbReference>
<dbReference type="GO" id="GO:0008610">
    <property type="term" value="P:lipid biosynthetic process"/>
    <property type="evidence" value="ECO:0007669"/>
    <property type="project" value="InterPro"/>
</dbReference>
<evidence type="ECO:0000256" key="4">
    <source>
        <dbReference type="ARBA" id="ARBA00022691"/>
    </source>
</evidence>
<gene>
    <name evidence="6" type="ORF">FGL95_10370</name>
</gene>
<reference evidence="6 7" key="1">
    <citation type="submission" date="2019-05" db="EMBL/GenBank/DDBJ databases">
        <authorList>
            <person name="Lee S.D."/>
        </authorList>
    </citation>
    <scope>NUCLEOTIDE SEQUENCE [LARGE SCALE GENOMIC DNA]</scope>
    <source>
        <strain evidence="6 7">YC2-7</strain>
    </source>
</reference>
<dbReference type="RefSeq" id="WP_169586317.1">
    <property type="nucleotide sequence ID" value="NZ_VCQU01000003.1"/>
</dbReference>
<sequence length="429" mass="48018">MSSPSIDGTASNSSDVDDHIWQGLVQVPRGLKARILGRGADRLFRRAAARLDLRVEYPDGTVIGAGQFEHILPRMIIRRPEAFAARIGAHGLIGFGEAYMVGDWTSPDPAAVLTVLASRITHLVPPALQRMRSLFVATPPPSDDGAAHNTQENIASHYDLSNELFALFLDETMTYSSALFIEPLFEQWDQLADAQRRKIDRLLDAASVGPGTRLLEIGTGWGELAIRAAARGAVVHSVTLSREQQELARVRVAEAGHEDAVSIDLLDYRSIEGSYDAIVSVEMIEAVGHRYWETYFKVIDNLLVPGGKVALQAITMPHDRMKATRNTYTWVQKYIFPGGFLPSLRAIEDITAECTSLRVEDTFAMGEHYAETLRLWRERFSAHGRQVLELGFDETFRRMWQFYLAYSEAGFRSGYLNVHQIVLNKSREQ</sequence>
<proteinExistence type="inferred from homology"/>
<evidence type="ECO:0000256" key="3">
    <source>
        <dbReference type="ARBA" id="ARBA00022679"/>
    </source>
</evidence>
<dbReference type="PANTHER" id="PTHR43667:SF2">
    <property type="entry name" value="FATTY ACID C-METHYL TRANSFERASE"/>
    <property type="match status" value="1"/>
</dbReference>
<name>A0A848KE65_9NOCA</name>
<keyword evidence="3 6" id="KW-0808">Transferase</keyword>
<keyword evidence="4" id="KW-0949">S-adenosyl-L-methionine</keyword>
<evidence type="ECO:0000256" key="1">
    <source>
        <dbReference type="ARBA" id="ARBA00010815"/>
    </source>
</evidence>
<evidence type="ECO:0000313" key="6">
    <source>
        <dbReference type="EMBL" id="NMN95434.1"/>
    </source>
</evidence>
<comment type="similarity">
    <text evidence="1">Belongs to the CFA/CMAS family.</text>
</comment>
<protein>
    <submittedName>
        <fullName evidence="6">Class I SAM-dependent methyltransferase</fullName>
    </submittedName>
</protein>
<reference evidence="6 7" key="2">
    <citation type="submission" date="2020-06" db="EMBL/GenBank/DDBJ databases">
        <title>Antribacter stalactiti gen. nov., sp. nov., a new member of the family Nacardiaceae isolated from a cave.</title>
        <authorList>
            <person name="Kim I.S."/>
        </authorList>
    </citation>
    <scope>NUCLEOTIDE SEQUENCE [LARGE SCALE GENOMIC DNA]</scope>
    <source>
        <strain evidence="6 7">YC2-7</strain>
    </source>
</reference>
<evidence type="ECO:0000256" key="5">
    <source>
        <dbReference type="ARBA" id="ARBA00023098"/>
    </source>
</evidence>
<accession>A0A848KE65</accession>
<evidence type="ECO:0000256" key="2">
    <source>
        <dbReference type="ARBA" id="ARBA00022603"/>
    </source>
</evidence>
<dbReference type="Gene3D" id="3.40.50.150">
    <property type="entry name" value="Vaccinia Virus protein VP39"/>
    <property type="match status" value="1"/>
</dbReference>
<dbReference type="Proteomes" id="UP000535543">
    <property type="component" value="Unassembled WGS sequence"/>
</dbReference>
<dbReference type="PANTHER" id="PTHR43667">
    <property type="entry name" value="CYCLOPROPANE-FATTY-ACYL-PHOSPHOLIPID SYNTHASE"/>
    <property type="match status" value="1"/>
</dbReference>
<evidence type="ECO:0000313" key="7">
    <source>
        <dbReference type="Proteomes" id="UP000535543"/>
    </source>
</evidence>
<dbReference type="InterPro" id="IPR029063">
    <property type="entry name" value="SAM-dependent_MTases_sf"/>
</dbReference>
<dbReference type="InterPro" id="IPR050723">
    <property type="entry name" value="CFA/CMAS"/>
</dbReference>
<dbReference type="AlphaFoldDB" id="A0A848KE65"/>
<dbReference type="PIRSF" id="PIRSF003085">
    <property type="entry name" value="CMAS"/>
    <property type="match status" value="1"/>
</dbReference>
<dbReference type="Pfam" id="PF02353">
    <property type="entry name" value="CMAS"/>
    <property type="match status" value="1"/>
</dbReference>
<comment type="caution">
    <text evidence="6">The sequence shown here is derived from an EMBL/GenBank/DDBJ whole genome shotgun (WGS) entry which is preliminary data.</text>
</comment>
<keyword evidence="5" id="KW-0443">Lipid metabolism</keyword>
<dbReference type="CDD" id="cd02440">
    <property type="entry name" value="AdoMet_MTases"/>
    <property type="match status" value="1"/>
</dbReference>
<dbReference type="SUPFAM" id="SSF53335">
    <property type="entry name" value="S-adenosyl-L-methionine-dependent methyltransferases"/>
    <property type="match status" value="1"/>
</dbReference>
<keyword evidence="2 6" id="KW-0489">Methyltransferase</keyword>
<dbReference type="EMBL" id="VCQU01000003">
    <property type="protein sequence ID" value="NMN95434.1"/>
    <property type="molecule type" value="Genomic_DNA"/>
</dbReference>
<dbReference type="InterPro" id="IPR003333">
    <property type="entry name" value="CMAS"/>
</dbReference>
<dbReference type="GO" id="GO:0032259">
    <property type="term" value="P:methylation"/>
    <property type="evidence" value="ECO:0007669"/>
    <property type="project" value="UniProtKB-KW"/>
</dbReference>
<organism evidence="6 7">
    <name type="scientific">Antrihabitans stalactiti</name>
    <dbReference type="NCBI Taxonomy" id="2584121"/>
    <lineage>
        <taxon>Bacteria</taxon>
        <taxon>Bacillati</taxon>
        <taxon>Actinomycetota</taxon>
        <taxon>Actinomycetes</taxon>
        <taxon>Mycobacteriales</taxon>
        <taxon>Nocardiaceae</taxon>
        <taxon>Antrihabitans</taxon>
    </lineage>
</organism>
<keyword evidence="7" id="KW-1185">Reference proteome</keyword>